<reference evidence="7 8" key="1">
    <citation type="submission" date="2009-08" db="EMBL/GenBank/DDBJ databases">
        <authorList>
            <person name="Muzny D."/>
            <person name="Qin X."/>
            <person name="Deng J."/>
            <person name="Jiang H."/>
            <person name="Liu Y."/>
            <person name="Qu J."/>
            <person name="Song X.-Z."/>
            <person name="Zhang L."/>
            <person name="Thornton R."/>
            <person name="Coyle M."/>
            <person name="Francisco L."/>
            <person name="Jackson L."/>
            <person name="Javaid M."/>
            <person name="Korchina V."/>
            <person name="Kovar C."/>
            <person name="Mata R."/>
            <person name="Mathew T."/>
            <person name="Ngo R."/>
            <person name="Nguyen L."/>
            <person name="Nguyen N."/>
            <person name="Okwuonu G."/>
            <person name="Ongeri F."/>
            <person name="Pham C."/>
            <person name="Simmons D."/>
            <person name="Wilczek-Boney K."/>
            <person name="Hale W."/>
            <person name="Jakkamsetti A."/>
            <person name="Pham P."/>
            <person name="Ruth R."/>
            <person name="San Lucas F."/>
            <person name="Warren J."/>
            <person name="Zhang J."/>
            <person name="Zhao Z."/>
            <person name="Zhou C."/>
            <person name="Zhu D."/>
            <person name="Lee S."/>
            <person name="Bess C."/>
            <person name="Blankenburg K."/>
            <person name="Forbes L."/>
            <person name="Fu Q."/>
            <person name="Gubbala S."/>
            <person name="Hirani K."/>
            <person name="Jayaseelan J.C."/>
            <person name="Lara F."/>
            <person name="Munidasa M."/>
            <person name="Palculict T."/>
            <person name="Patil S."/>
            <person name="Pu L.-L."/>
            <person name="Saada N."/>
            <person name="Tang L."/>
            <person name="Weissenberger G."/>
            <person name="Zhu Y."/>
            <person name="Hemphill L."/>
            <person name="Shang Y."/>
            <person name="Youmans B."/>
            <person name="Ayvaz T."/>
            <person name="Ross M."/>
            <person name="Santibanez J."/>
            <person name="Aqrawi P."/>
            <person name="Gross S."/>
            <person name="Joshi V."/>
            <person name="Fowler G."/>
            <person name="Nazareth L."/>
            <person name="Reid J."/>
            <person name="Worley K."/>
            <person name="Petrosino J."/>
            <person name="Highlander S."/>
            <person name="Gibbs R."/>
        </authorList>
    </citation>
    <scope>NUCLEOTIDE SEQUENCE [LARGE SCALE GENOMIC DNA]</scope>
    <source>
        <strain evidence="7 8">ATCC 49175</strain>
    </source>
</reference>
<comment type="similarity">
    <text evidence="1 5">Belongs to the pseudouridine synthase RsuA family.</text>
</comment>
<dbReference type="PANTHER" id="PTHR47683:SF4">
    <property type="entry name" value="PSEUDOURIDINE SYNTHASE"/>
    <property type="match status" value="1"/>
</dbReference>
<dbReference type="SUPFAM" id="SSF55120">
    <property type="entry name" value="Pseudouridine synthase"/>
    <property type="match status" value="1"/>
</dbReference>
<feature type="domain" description="RNA-binding S4" evidence="6">
    <location>
        <begin position="1"/>
        <end position="59"/>
    </location>
</feature>
<keyword evidence="7" id="KW-0456">Lyase</keyword>
<dbReference type="InterPro" id="IPR020094">
    <property type="entry name" value="TruA/RsuA/RluB/E/F_N"/>
</dbReference>
<keyword evidence="8" id="KW-1185">Reference proteome</keyword>
<dbReference type="Gene3D" id="3.10.290.10">
    <property type="entry name" value="RNA-binding S4 domain"/>
    <property type="match status" value="1"/>
</dbReference>
<dbReference type="GO" id="GO:0016829">
    <property type="term" value="F:lyase activity"/>
    <property type="evidence" value="ECO:0007669"/>
    <property type="project" value="UniProtKB-KW"/>
</dbReference>
<dbReference type="InterPro" id="IPR018496">
    <property type="entry name" value="PsdUridine_synth_RsuA/RluB_CS"/>
</dbReference>
<dbReference type="CDD" id="cd00165">
    <property type="entry name" value="S4"/>
    <property type="match status" value="1"/>
</dbReference>
<dbReference type="Gene3D" id="3.30.70.1560">
    <property type="entry name" value="Alpha-L RNA-binding motif"/>
    <property type="match status" value="1"/>
</dbReference>
<dbReference type="eggNOG" id="COG1187">
    <property type="taxonomic scope" value="Bacteria"/>
</dbReference>
<comment type="caution">
    <text evidence="7">The sequence shown here is derived from an EMBL/GenBank/DDBJ whole genome shotgun (WGS) entry which is preliminary data.</text>
</comment>
<dbReference type="GO" id="GO:0005829">
    <property type="term" value="C:cytosol"/>
    <property type="evidence" value="ECO:0007669"/>
    <property type="project" value="UniProtKB-ARBA"/>
</dbReference>
<dbReference type="GO" id="GO:0003723">
    <property type="term" value="F:RNA binding"/>
    <property type="evidence" value="ECO:0007669"/>
    <property type="project" value="UniProtKB-KW"/>
</dbReference>
<dbReference type="AlphaFoldDB" id="C8NE10"/>
<proteinExistence type="inferred from homology"/>
<evidence type="ECO:0000259" key="6">
    <source>
        <dbReference type="SMART" id="SM00363"/>
    </source>
</evidence>
<dbReference type="Pfam" id="PF00849">
    <property type="entry name" value="PseudoU_synth_2"/>
    <property type="match status" value="1"/>
</dbReference>
<dbReference type="GO" id="GO:0120159">
    <property type="term" value="F:rRNA pseudouridine synthase activity"/>
    <property type="evidence" value="ECO:0007669"/>
    <property type="project" value="UniProtKB-ARBA"/>
</dbReference>
<evidence type="ECO:0000256" key="2">
    <source>
        <dbReference type="ARBA" id="ARBA00022884"/>
    </source>
</evidence>
<keyword evidence="3 5" id="KW-0413">Isomerase</keyword>
<sequence length="238" mass="26658">MRIDKCLADCGLGTRSEVKSLLKSKKITVNGKVVTNGKVQVNPETDEILFDGEKIQYEEFVYIMMNKPKGVVSATEDNLHKTVLDLINPLYFKKGVFPVGRLDIDTHGLLLLTNDGELAHRLLSPKKHVTKIYQARVEGVMTPEDAAAFERGIVLSDGTECMPARLDILSTTQDESIVQIHLKEGKFHQVKRMVKACGKNVVDLQRLTMGTLKLDERLALGESRPLTEEERQSLEIND</sequence>
<keyword evidence="2 4" id="KW-0694">RNA-binding</keyword>
<protein>
    <recommendedName>
        <fullName evidence="5">Pseudouridine synthase</fullName>
        <ecNumber evidence="5">5.4.99.-</ecNumber>
    </recommendedName>
</protein>
<dbReference type="Proteomes" id="UP000005926">
    <property type="component" value="Unassembled WGS sequence"/>
</dbReference>
<name>C8NE10_9LACT</name>
<evidence type="ECO:0000256" key="1">
    <source>
        <dbReference type="ARBA" id="ARBA00008348"/>
    </source>
</evidence>
<dbReference type="PROSITE" id="PS50889">
    <property type="entry name" value="S4"/>
    <property type="match status" value="1"/>
</dbReference>
<dbReference type="EC" id="5.4.99.-" evidence="5"/>
<dbReference type="SUPFAM" id="SSF55174">
    <property type="entry name" value="Alpha-L RNA-binding motif"/>
    <property type="match status" value="1"/>
</dbReference>
<evidence type="ECO:0000256" key="4">
    <source>
        <dbReference type="PROSITE-ProRule" id="PRU00182"/>
    </source>
</evidence>
<dbReference type="PROSITE" id="PS01149">
    <property type="entry name" value="PSI_RSU"/>
    <property type="match status" value="1"/>
</dbReference>
<dbReference type="RefSeq" id="WP_005605092.1">
    <property type="nucleotide sequence ID" value="NZ_CP102283.1"/>
</dbReference>
<dbReference type="GeneID" id="78411576"/>
<dbReference type="InterPro" id="IPR042092">
    <property type="entry name" value="PsdUridine_s_RsuA/RluB/E/F_cat"/>
</dbReference>
<dbReference type="PANTHER" id="PTHR47683">
    <property type="entry name" value="PSEUDOURIDINE SYNTHASE FAMILY PROTEIN-RELATED"/>
    <property type="match status" value="1"/>
</dbReference>
<dbReference type="NCBIfam" id="TIGR00093">
    <property type="entry name" value="pseudouridine synthase"/>
    <property type="match status" value="1"/>
</dbReference>
<evidence type="ECO:0000256" key="3">
    <source>
        <dbReference type="ARBA" id="ARBA00023235"/>
    </source>
</evidence>
<dbReference type="Gene3D" id="3.30.70.580">
    <property type="entry name" value="Pseudouridine synthase I, catalytic domain, N-terminal subdomain"/>
    <property type="match status" value="1"/>
</dbReference>
<dbReference type="HOGENOM" id="CLU_024979_1_2_9"/>
<dbReference type="Pfam" id="PF01479">
    <property type="entry name" value="S4"/>
    <property type="match status" value="1"/>
</dbReference>
<dbReference type="InterPro" id="IPR006145">
    <property type="entry name" value="PsdUridine_synth_RsuA/RluA"/>
</dbReference>
<dbReference type="STRING" id="638301.HMPREF0444_0155"/>
<dbReference type="InterPro" id="IPR050343">
    <property type="entry name" value="RsuA_PseudoU_synthase"/>
</dbReference>
<dbReference type="InterPro" id="IPR036986">
    <property type="entry name" value="S4_RNA-bd_sf"/>
</dbReference>
<gene>
    <name evidence="7" type="primary">rsuA</name>
    <name evidence="7" type="ORF">HMPREF0444_0155</name>
</gene>
<dbReference type="GO" id="GO:0000455">
    <property type="term" value="P:enzyme-directed rRNA pseudouridine synthesis"/>
    <property type="evidence" value="ECO:0007669"/>
    <property type="project" value="UniProtKB-ARBA"/>
</dbReference>
<dbReference type="EMBL" id="ACKZ01000008">
    <property type="protein sequence ID" value="EEW37911.1"/>
    <property type="molecule type" value="Genomic_DNA"/>
</dbReference>
<organism evidence="7 8">
    <name type="scientific">Granulicatella adiacens ATCC 49175</name>
    <dbReference type="NCBI Taxonomy" id="638301"/>
    <lineage>
        <taxon>Bacteria</taxon>
        <taxon>Bacillati</taxon>
        <taxon>Bacillota</taxon>
        <taxon>Bacilli</taxon>
        <taxon>Lactobacillales</taxon>
        <taxon>Carnobacteriaceae</taxon>
        <taxon>Granulicatella</taxon>
    </lineage>
</organism>
<dbReference type="FunFam" id="3.10.290.10:FF:000003">
    <property type="entry name" value="Pseudouridine synthase"/>
    <property type="match status" value="1"/>
</dbReference>
<dbReference type="InterPro" id="IPR000748">
    <property type="entry name" value="PsdUridine_synth_RsuA/RluB/E/F"/>
</dbReference>
<evidence type="ECO:0000313" key="8">
    <source>
        <dbReference type="Proteomes" id="UP000005926"/>
    </source>
</evidence>
<dbReference type="CDD" id="cd02553">
    <property type="entry name" value="PseudoU_synth_RsuA"/>
    <property type="match status" value="1"/>
</dbReference>
<evidence type="ECO:0000256" key="5">
    <source>
        <dbReference type="RuleBase" id="RU003887"/>
    </source>
</evidence>
<evidence type="ECO:0000313" key="7">
    <source>
        <dbReference type="EMBL" id="EEW37911.1"/>
    </source>
</evidence>
<accession>C8NE10</accession>
<dbReference type="SMART" id="SM00363">
    <property type="entry name" value="S4"/>
    <property type="match status" value="1"/>
</dbReference>
<dbReference type="InterPro" id="IPR020103">
    <property type="entry name" value="PsdUridine_synth_cat_dom_sf"/>
</dbReference>
<dbReference type="FunFam" id="3.30.70.1560:FF:000001">
    <property type="entry name" value="Pseudouridine synthase"/>
    <property type="match status" value="1"/>
</dbReference>
<dbReference type="InterPro" id="IPR002942">
    <property type="entry name" value="S4_RNA-bd"/>
</dbReference>